<keyword evidence="11" id="KW-0472">Membrane</keyword>
<evidence type="ECO:0000256" key="1">
    <source>
        <dbReference type="ARBA" id="ARBA00003195"/>
    </source>
</evidence>
<reference evidence="12 13" key="1">
    <citation type="journal article" date="2016" name="Genome Biol. Evol.">
        <title>Divergent and convergent evolution of fungal pathogenicity.</title>
        <authorList>
            <person name="Shang Y."/>
            <person name="Xiao G."/>
            <person name="Zheng P."/>
            <person name="Cen K."/>
            <person name="Zhan S."/>
            <person name="Wang C."/>
        </authorList>
    </citation>
    <scope>NUCLEOTIDE SEQUENCE [LARGE SCALE GENOMIC DNA]</scope>
    <source>
        <strain evidence="12 13">RCEF 3172</strain>
    </source>
</reference>
<evidence type="ECO:0000256" key="7">
    <source>
        <dbReference type="ARBA" id="ARBA00022792"/>
    </source>
</evidence>
<keyword evidence="12" id="KW-0830">Ubiquinone</keyword>
<evidence type="ECO:0000313" key="12">
    <source>
        <dbReference type="EMBL" id="OAA36919.1"/>
    </source>
</evidence>
<keyword evidence="9" id="KW-1133">Transmembrane helix</keyword>
<keyword evidence="4" id="KW-0813">Transport</keyword>
<keyword evidence="5" id="KW-0679">Respiratory chain</keyword>
<evidence type="ECO:0000256" key="5">
    <source>
        <dbReference type="ARBA" id="ARBA00022660"/>
    </source>
</evidence>
<dbReference type="GO" id="GO:0022900">
    <property type="term" value="P:electron transport chain"/>
    <property type="evidence" value="ECO:0007669"/>
    <property type="project" value="InterPro"/>
</dbReference>
<evidence type="ECO:0000256" key="10">
    <source>
        <dbReference type="ARBA" id="ARBA00023128"/>
    </source>
</evidence>
<organism evidence="12 13">
    <name type="scientific">Beauveria brongniartii RCEF 3172</name>
    <dbReference type="NCBI Taxonomy" id="1081107"/>
    <lineage>
        <taxon>Eukaryota</taxon>
        <taxon>Fungi</taxon>
        <taxon>Dikarya</taxon>
        <taxon>Ascomycota</taxon>
        <taxon>Pezizomycotina</taxon>
        <taxon>Sordariomycetes</taxon>
        <taxon>Hypocreomycetidae</taxon>
        <taxon>Hypocreales</taxon>
        <taxon>Cordycipitaceae</taxon>
        <taxon>Beauveria</taxon>
        <taxon>Beauveria brongniartii</taxon>
    </lineage>
</organism>
<keyword evidence="6" id="KW-0812">Transmembrane</keyword>
<dbReference type="Pfam" id="PF08122">
    <property type="entry name" value="NDUF_B12"/>
    <property type="match status" value="1"/>
</dbReference>
<evidence type="ECO:0000256" key="4">
    <source>
        <dbReference type="ARBA" id="ARBA00022448"/>
    </source>
</evidence>
<evidence type="ECO:0000256" key="2">
    <source>
        <dbReference type="ARBA" id="ARBA00004298"/>
    </source>
</evidence>
<dbReference type="AlphaFoldDB" id="A0A166YHS4"/>
<accession>A0A166YHS4</accession>
<dbReference type="GO" id="GO:0005743">
    <property type="term" value="C:mitochondrial inner membrane"/>
    <property type="evidence" value="ECO:0007669"/>
    <property type="project" value="UniProtKB-SubCell"/>
</dbReference>
<evidence type="ECO:0000256" key="8">
    <source>
        <dbReference type="ARBA" id="ARBA00022982"/>
    </source>
</evidence>
<dbReference type="EMBL" id="AZHA01000033">
    <property type="protein sequence ID" value="OAA36919.1"/>
    <property type="molecule type" value="Genomic_DNA"/>
</dbReference>
<proteinExistence type="inferred from homology"/>
<evidence type="ECO:0000256" key="11">
    <source>
        <dbReference type="ARBA" id="ARBA00023136"/>
    </source>
</evidence>
<keyword evidence="8" id="KW-0249">Electron transport</keyword>
<protein>
    <submittedName>
        <fullName evidence="12">NADH:ubiquinone oxidoreductase, B12 subunit</fullName>
    </submittedName>
</protein>
<keyword evidence="13" id="KW-1185">Reference proteome</keyword>
<evidence type="ECO:0000256" key="9">
    <source>
        <dbReference type="ARBA" id="ARBA00022989"/>
    </source>
</evidence>
<keyword evidence="7" id="KW-0999">Mitochondrion inner membrane</keyword>
<comment type="subcellular location">
    <subcellularLocation>
        <location evidence="2">Mitochondrion inner membrane</location>
        <topology evidence="2">Single-pass membrane protein</topology>
        <orientation evidence="2">Matrix side</orientation>
    </subcellularLocation>
</comment>
<name>A0A166YHS4_9HYPO</name>
<comment type="function">
    <text evidence="1">Accessory subunit of the mitochondrial membrane respiratory chain NADH dehydrogenase (Complex I), that is believed not to be involved in catalysis. Complex I functions in the transfer of electrons from NADH to the respiratory chain. The immediate electron acceptor for the enzyme is believed to be ubiquinone.</text>
</comment>
<comment type="similarity">
    <text evidence="3">Belongs to the complex I NDUFB3 subunit family.</text>
</comment>
<evidence type="ECO:0000256" key="6">
    <source>
        <dbReference type="ARBA" id="ARBA00022692"/>
    </source>
</evidence>
<dbReference type="InterPro" id="IPR012576">
    <property type="entry name" value="NDUFB3"/>
</dbReference>
<evidence type="ECO:0000256" key="3">
    <source>
        <dbReference type="ARBA" id="ARBA00005667"/>
    </source>
</evidence>
<keyword evidence="10" id="KW-0496">Mitochondrion</keyword>
<evidence type="ECO:0000313" key="13">
    <source>
        <dbReference type="Proteomes" id="UP000076863"/>
    </source>
</evidence>
<gene>
    <name evidence="12" type="ORF">BBO_07894</name>
</gene>
<dbReference type="Proteomes" id="UP000076863">
    <property type="component" value="Unassembled WGS sequence"/>
</dbReference>
<dbReference type="OrthoDB" id="521512at2759"/>
<sequence>MPDVVKRALESEEVPAKAQDRRLARALVPPGARRKMRSAHSWNIVNPSSHPLAQWRDKQPSLPRHIRFPATLPVRTSKFSHQFVTMLPTRILRAAQGGKANITGFSMRAFKEAAGKARYDPWERADAWRFQGPFTRFNRFRGTLPGLGTATVLFAGYCTYEHFFMHDEHHHGEEAHH</sequence>
<comment type="caution">
    <text evidence="12">The sequence shown here is derived from an EMBL/GenBank/DDBJ whole genome shotgun (WGS) entry which is preliminary data.</text>
</comment>